<dbReference type="SUPFAM" id="SSF57997">
    <property type="entry name" value="Tropomyosin"/>
    <property type="match status" value="1"/>
</dbReference>
<comment type="caution">
    <text evidence="3">The sequence shown here is derived from an EMBL/GenBank/DDBJ whole genome shotgun (WGS) entry which is preliminary data.</text>
</comment>
<accession>A0A9X7BSK5</accession>
<keyword evidence="1" id="KW-0175">Coiled coil</keyword>
<proteinExistence type="predicted"/>
<feature type="transmembrane region" description="Helical" evidence="2">
    <location>
        <begin position="112"/>
        <end position="134"/>
    </location>
</feature>
<dbReference type="RefSeq" id="WP_098205252.1">
    <property type="nucleotide sequence ID" value="NZ_NTYX01000011.1"/>
</dbReference>
<organism evidence="3 4">
    <name type="scientific">Bacillus thuringiensis</name>
    <dbReference type="NCBI Taxonomy" id="1428"/>
    <lineage>
        <taxon>Bacteria</taxon>
        <taxon>Bacillati</taxon>
        <taxon>Bacillota</taxon>
        <taxon>Bacilli</taxon>
        <taxon>Bacillales</taxon>
        <taxon>Bacillaceae</taxon>
        <taxon>Bacillus</taxon>
        <taxon>Bacillus cereus group</taxon>
    </lineage>
</organism>
<evidence type="ECO:0000313" key="3">
    <source>
        <dbReference type="EMBL" id="PFV35651.1"/>
    </source>
</evidence>
<reference evidence="3 4" key="1">
    <citation type="submission" date="2017-09" db="EMBL/GenBank/DDBJ databases">
        <title>Large-scale bioinformatics analysis of Bacillus genomes uncovers conserved roles of natural products in bacterial physiology.</title>
        <authorList>
            <consortium name="Agbiome Team Llc"/>
            <person name="Bleich R.M."/>
            <person name="Grubbs K.J."/>
            <person name="Santa Maria K.C."/>
            <person name="Allen S.E."/>
            <person name="Farag S."/>
            <person name="Shank E.A."/>
            <person name="Bowers A."/>
        </authorList>
    </citation>
    <scope>NUCLEOTIDE SEQUENCE [LARGE SCALE GENOMIC DNA]</scope>
    <source>
        <strain evidence="3 4">AFS060060</strain>
    </source>
</reference>
<keyword evidence="2" id="KW-0812">Transmembrane</keyword>
<dbReference type="EMBL" id="NVDU01000003">
    <property type="protein sequence ID" value="PFV35651.1"/>
    <property type="molecule type" value="Genomic_DNA"/>
</dbReference>
<feature type="coiled-coil region" evidence="1">
    <location>
        <begin position="7"/>
        <end position="62"/>
    </location>
</feature>
<dbReference type="Gene3D" id="1.20.5.340">
    <property type="match status" value="1"/>
</dbReference>
<dbReference type="Proteomes" id="UP000223366">
    <property type="component" value="Unassembled WGS sequence"/>
</dbReference>
<name>A0A9X7BSK5_BACTU</name>
<sequence length="135" mass="15257">MPNYGNLSLKEMDIQKLIERQDELEREIKDLRDSMELLGEKNAKTEKRVSELEAEVQYIRKSLNDIQGSVNLIQRGMLTVQENVGELNSKQDIAMKAQDKFIDSQTEFIGQLWKAFFALLGLITAAGAAAIALLK</sequence>
<gene>
    <name evidence="3" type="ORF">COK99_01130</name>
</gene>
<keyword evidence="2" id="KW-1133">Transmembrane helix</keyword>
<protein>
    <submittedName>
        <fullName evidence="3">Uncharacterized protein</fullName>
    </submittedName>
</protein>
<keyword evidence="2" id="KW-0472">Membrane</keyword>
<evidence type="ECO:0000256" key="1">
    <source>
        <dbReference type="SAM" id="Coils"/>
    </source>
</evidence>
<evidence type="ECO:0000313" key="4">
    <source>
        <dbReference type="Proteomes" id="UP000223366"/>
    </source>
</evidence>
<evidence type="ECO:0000256" key="2">
    <source>
        <dbReference type="SAM" id="Phobius"/>
    </source>
</evidence>
<dbReference type="AlphaFoldDB" id="A0A9X7BSK5"/>